<dbReference type="RefSeq" id="WP_075851595.1">
    <property type="nucleotide sequence ID" value="NZ_FMAC01000001.1"/>
</dbReference>
<dbReference type="EMBL" id="FMAC01000001">
    <property type="protein sequence ID" value="SCB12086.1"/>
    <property type="molecule type" value="Genomic_DNA"/>
</dbReference>
<sequence length="190" mass="21142">MIAMQYNFPLPADYDMAIIDRRIREKGPLLDNLPGLKFKAYLTARKGDAITGSRQNFYSPFYVWQQEEGLSDFVCGPSFLALTENFGRPQINTWIAWHAETSADIRRAKFATREVVAIDTETSLAELRANETEAAAQAIPNGEALASVAAFEPTHWTLVRFRLLAEPPKDPARSGLQTYNVGHLSLPGVA</sequence>
<reference evidence="2" key="1">
    <citation type="submission" date="2016-08" db="EMBL/GenBank/DDBJ databases">
        <authorList>
            <person name="Varghese N."/>
            <person name="Submissions Spin"/>
        </authorList>
    </citation>
    <scope>NUCLEOTIDE SEQUENCE [LARGE SCALE GENOMIC DNA]</scope>
    <source>
        <strain evidence="2">CCBAU 57015</strain>
    </source>
</reference>
<dbReference type="InterPro" id="IPR032349">
    <property type="entry name" value="DUF4865"/>
</dbReference>
<evidence type="ECO:0008006" key="3">
    <source>
        <dbReference type="Google" id="ProtNLM"/>
    </source>
</evidence>
<dbReference type="OrthoDB" id="2065010at2"/>
<name>A0A1C3U9B8_9HYPH</name>
<gene>
    <name evidence="1" type="ORF">GA0061100_1011037</name>
</gene>
<evidence type="ECO:0000313" key="1">
    <source>
        <dbReference type="EMBL" id="SCB12086.1"/>
    </source>
</evidence>
<proteinExistence type="predicted"/>
<dbReference type="STRING" id="52131.GA0061100_1011037"/>
<dbReference type="Pfam" id="PF16157">
    <property type="entry name" value="DUF4865"/>
    <property type="match status" value="1"/>
</dbReference>
<organism evidence="1 2">
    <name type="scientific">Rhizobium hainanense</name>
    <dbReference type="NCBI Taxonomy" id="52131"/>
    <lineage>
        <taxon>Bacteria</taxon>
        <taxon>Pseudomonadati</taxon>
        <taxon>Pseudomonadota</taxon>
        <taxon>Alphaproteobacteria</taxon>
        <taxon>Hyphomicrobiales</taxon>
        <taxon>Rhizobiaceae</taxon>
        <taxon>Rhizobium/Agrobacterium group</taxon>
        <taxon>Rhizobium</taxon>
    </lineage>
</organism>
<evidence type="ECO:0000313" key="2">
    <source>
        <dbReference type="Proteomes" id="UP000186228"/>
    </source>
</evidence>
<dbReference type="Proteomes" id="UP000186228">
    <property type="component" value="Unassembled WGS sequence"/>
</dbReference>
<accession>A0A1C3U9B8</accession>
<protein>
    <recommendedName>
        <fullName evidence="3">DUF4865 domain-containing protein</fullName>
    </recommendedName>
</protein>
<keyword evidence="2" id="KW-1185">Reference proteome</keyword>
<dbReference type="AlphaFoldDB" id="A0A1C3U9B8"/>